<feature type="chain" id="PRO_5014973380" evidence="1">
    <location>
        <begin position="19"/>
        <end position="100"/>
    </location>
</feature>
<evidence type="ECO:0000313" key="2">
    <source>
        <dbReference type="EMBL" id="MBW61731.1"/>
    </source>
</evidence>
<dbReference type="EMBL" id="GGFJ01012590">
    <property type="protein sequence ID" value="MBW61731.1"/>
    <property type="molecule type" value="Transcribed_RNA"/>
</dbReference>
<accession>A0A2M4C9B1</accession>
<protein>
    <submittedName>
        <fullName evidence="2">Putative secreted protein</fullName>
    </submittedName>
</protein>
<reference evidence="2" key="1">
    <citation type="submission" date="2018-01" db="EMBL/GenBank/DDBJ databases">
        <title>An insight into the sialome of Amazonian anophelines.</title>
        <authorList>
            <person name="Ribeiro J.M."/>
            <person name="Scarpassa V."/>
            <person name="Calvo E."/>
        </authorList>
    </citation>
    <scope>NUCLEOTIDE SEQUENCE</scope>
    <source>
        <tissue evidence="2">Salivary glands</tissue>
    </source>
</reference>
<feature type="signal peptide" evidence="1">
    <location>
        <begin position="1"/>
        <end position="18"/>
    </location>
</feature>
<keyword evidence="1" id="KW-0732">Signal</keyword>
<name>A0A2M4C9B1_9DIPT</name>
<organism evidence="2">
    <name type="scientific">Anopheles marajoara</name>
    <dbReference type="NCBI Taxonomy" id="58244"/>
    <lineage>
        <taxon>Eukaryota</taxon>
        <taxon>Metazoa</taxon>
        <taxon>Ecdysozoa</taxon>
        <taxon>Arthropoda</taxon>
        <taxon>Hexapoda</taxon>
        <taxon>Insecta</taxon>
        <taxon>Pterygota</taxon>
        <taxon>Neoptera</taxon>
        <taxon>Endopterygota</taxon>
        <taxon>Diptera</taxon>
        <taxon>Nematocera</taxon>
        <taxon>Culicoidea</taxon>
        <taxon>Culicidae</taxon>
        <taxon>Anophelinae</taxon>
        <taxon>Anopheles</taxon>
    </lineage>
</organism>
<evidence type="ECO:0000256" key="1">
    <source>
        <dbReference type="SAM" id="SignalP"/>
    </source>
</evidence>
<proteinExistence type="predicted"/>
<sequence length="100" mass="11535">MWMLLMLMLLLLVVVHFAKMVRVTRQPRVSEYWFRCDSNHPANGLTSTGPVSAHWMNSYRNSNDLVSVFLVPSDPDRALPPHTLGNDDNRGKTWWMVGDH</sequence>
<dbReference type="AlphaFoldDB" id="A0A2M4C9B1"/>